<evidence type="ECO:0000313" key="1">
    <source>
        <dbReference type="EMBL" id="KAH7853064.1"/>
    </source>
</evidence>
<proteinExistence type="predicted"/>
<evidence type="ECO:0000313" key="2">
    <source>
        <dbReference type="Proteomes" id="UP000828048"/>
    </source>
</evidence>
<name>A0ACB7YIV0_9ERIC</name>
<organism evidence="1 2">
    <name type="scientific">Vaccinium darrowii</name>
    <dbReference type="NCBI Taxonomy" id="229202"/>
    <lineage>
        <taxon>Eukaryota</taxon>
        <taxon>Viridiplantae</taxon>
        <taxon>Streptophyta</taxon>
        <taxon>Embryophyta</taxon>
        <taxon>Tracheophyta</taxon>
        <taxon>Spermatophyta</taxon>
        <taxon>Magnoliopsida</taxon>
        <taxon>eudicotyledons</taxon>
        <taxon>Gunneridae</taxon>
        <taxon>Pentapetalae</taxon>
        <taxon>asterids</taxon>
        <taxon>Ericales</taxon>
        <taxon>Ericaceae</taxon>
        <taxon>Vaccinioideae</taxon>
        <taxon>Vaccinieae</taxon>
        <taxon>Vaccinium</taxon>
    </lineage>
</organism>
<sequence>MKCVLQPLWWRAKWQKARYLVWQCLFLPTSINALIEWLFFSHPGKYAIYGPFQYFFGWISIYFQKTYSSGSGSGSPPDYGDRFLPYLRLIGNQAAGDFYLNKSPYAQTLFVYSDNYYPRALTSEDEPKGRIKDDDNLSPFLLSYLVCLRPAILTFKSVSLFISEPYAPNRYAQQFGFGQACPKTVDVSCRATLSSNPPLCYCQWCEMMRRRTNVVIELPSPQFLARVTEPYAHWWIASSFVILQFSPDLKRKQPNPQSKTPKKKIKKPIILDSPYSLPRQSTLPSGCSSSKSTKSSSLMSLPMRPCPDMTTKPSPRR</sequence>
<dbReference type="Proteomes" id="UP000828048">
    <property type="component" value="Chromosome 8"/>
</dbReference>
<reference evidence="1 2" key="1">
    <citation type="journal article" date="2021" name="Hortic Res">
        <title>High-quality reference genome and annotation aids understanding of berry development for evergreen blueberry (Vaccinium darrowii).</title>
        <authorList>
            <person name="Yu J."/>
            <person name="Hulse-Kemp A.M."/>
            <person name="Babiker E."/>
            <person name="Staton M."/>
        </authorList>
    </citation>
    <scope>NUCLEOTIDE SEQUENCE [LARGE SCALE GENOMIC DNA]</scope>
    <source>
        <strain evidence="2">cv. NJ 8807/NJ 8810</strain>
        <tissue evidence="1">Young leaf</tissue>
    </source>
</reference>
<gene>
    <name evidence="1" type="ORF">Vadar_032775</name>
</gene>
<comment type="caution">
    <text evidence="1">The sequence shown here is derived from an EMBL/GenBank/DDBJ whole genome shotgun (WGS) entry which is preliminary data.</text>
</comment>
<dbReference type="EMBL" id="CM037158">
    <property type="protein sequence ID" value="KAH7853064.1"/>
    <property type="molecule type" value="Genomic_DNA"/>
</dbReference>
<accession>A0ACB7YIV0</accession>
<keyword evidence="2" id="KW-1185">Reference proteome</keyword>
<protein>
    <submittedName>
        <fullName evidence="1">Uncharacterized protein</fullName>
    </submittedName>
</protein>